<evidence type="ECO:0000259" key="9">
    <source>
        <dbReference type="Pfam" id="PF00361"/>
    </source>
</evidence>
<dbReference type="InterPro" id="IPR050586">
    <property type="entry name" value="CPA3_Na-H_Antiporter_D"/>
</dbReference>
<keyword evidence="3" id="KW-1003">Cell membrane</keyword>
<evidence type="ECO:0000256" key="8">
    <source>
        <dbReference type="SAM" id="Phobius"/>
    </source>
</evidence>
<reference evidence="10 11" key="1">
    <citation type="journal article" date="2020" name="Front. Microbiol.">
        <title>Single-cell genomics of novel Actinobacteria with the Wood-Ljungdahl pathway discovered in a serpentinizing system.</title>
        <authorList>
            <person name="Merino N."/>
            <person name="Kawai M."/>
            <person name="Boyd E.S."/>
            <person name="Colman D.R."/>
            <person name="McGlynn S.E."/>
            <person name="Nealson K.H."/>
            <person name="Kurokawa K."/>
            <person name="Hongoh Y."/>
        </authorList>
    </citation>
    <scope>NUCLEOTIDE SEQUENCE [LARGE SCALE GENOMIC DNA]</scope>
    <source>
        <strain evidence="10 11">S25</strain>
    </source>
</reference>
<evidence type="ECO:0000313" key="11">
    <source>
        <dbReference type="Proteomes" id="UP000543224"/>
    </source>
</evidence>
<dbReference type="AlphaFoldDB" id="A0A6V8P1U8"/>
<name>A0A6V8P1U8_9ACTN</name>
<evidence type="ECO:0000256" key="3">
    <source>
        <dbReference type="ARBA" id="ARBA00022475"/>
    </source>
</evidence>
<sequence length="149" mass="15964">MKAMLFLAAGAFIYGTGARKLSELKGIGHTMPIPTIAFCIGGFSMVGIPITSGVISKWYLTLGALDVGRPFFTAVILISSLLNGIYYLPIVVNAFFSKPEEAVAEPKQLPRQMLVPLTLLSIGVIFFGIFPSLILGIVYRAAQLLLGLS</sequence>
<feature type="transmembrane region" description="Helical" evidence="8">
    <location>
        <begin position="33"/>
        <end position="59"/>
    </location>
</feature>
<keyword evidence="5 8" id="KW-1133">Transmembrane helix</keyword>
<evidence type="ECO:0000256" key="1">
    <source>
        <dbReference type="ARBA" id="ARBA00004651"/>
    </source>
</evidence>
<keyword evidence="4 7" id="KW-0812">Transmembrane</keyword>
<evidence type="ECO:0000256" key="7">
    <source>
        <dbReference type="RuleBase" id="RU000320"/>
    </source>
</evidence>
<protein>
    <submittedName>
        <fullName evidence="10">Multicomponent Na+:H+ antiporter subunit D</fullName>
    </submittedName>
</protein>
<proteinExistence type="inferred from homology"/>
<dbReference type="Pfam" id="PF00361">
    <property type="entry name" value="Proton_antipo_M"/>
    <property type="match status" value="1"/>
</dbReference>
<comment type="subcellular location">
    <subcellularLocation>
        <location evidence="1">Cell membrane</location>
        <topology evidence="1">Multi-pass membrane protein</topology>
    </subcellularLocation>
    <subcellularLocation>
        <location evidence="7">Membrane</location>
        <topology evidence="7">Multi-pass membrane protein</topology>
    </subcellularLocation>
</comment>
<evidence type="ECO:0000256" key="5">
    <source>
        <dbReference type="ARBA" id="ARBA00022989"/>
    </source>
</evidence>
<dbReference type="EMBL" id="BLRX01000470">
    <property type="protein sequence ID" value="GFP26253.1"/>
    <property type="molecule type" value="Genomic_DNA"/>
</dbReference>
<organism evidence="10 11">
    <name type="scientific">Candidatus Hakubella thermalkaliphila</name>
    <dbReference type="NCBI Taxonomy" id="2754717"/>
    <lineage>
        <taxon>Bacteria</taxon>
        <taxon>Bacillati</taxon>
        <taxon>Actinomycetota</taxon>
        <taxon>Actinomycetota incertae sedis</taxon>
        <taxon>Candidatus Hakubellales</taxon>
        <taxon>Candidatus Hakubellaceae</taxon>
        <taxon>Candidatus Hakubella</taxon>
    </lineage>
</organism>
<accession>A0A6V8P1U8</accession>
<dbReference type="GO" id="GO:0005886">
    <property type="term" value="C:plasma membrane"/>
    <property type="evidence" value="ECO:0007669"/>
    <property type="project" value="UniProtKB-SubCell"/>
</dbReference>
<evidence type="ECO:0000256" key="4">
    <source>
        <dbReference type="ARBA" id="ARBA00022692"/>
    </source>
</evidence>
<dbReference type="PANTHER" id="PTHR42703">
    <property type="entry name" value="NADH DEHYDROGENASE"/>
    <property type="match status" value="1"/>
</dbReference>
<comment type="similarity">
    <text evidence="2">Belongs to the CPA3 antiporters (TC 2.A.63) subunit D family.</text>
</comment>
<comment type="caution">
    <text evidence="10">The sequence shown here is derived from an EMBL/GenBank/DDBJ whole genome shotgun (WGS) entry which is preliminary data.</text>
</comment>
<dbReference type="InterPro" id="IPR001750">
    <property type="entry name" value="ND/Mrp_TM"/>
</dbReference>
<feature type="non-terminal residue" evidence="10">
    <location>
        <position position="1"/>
    </location>
</feature>
<evidence type="ECO:0000313" key="10">
    <source>
        <dbReference type="EMBL" id="GFP26253.1"/>
    </source>
</evidence>
<keyword evidence="6 8" id="KW-0472">Membrane</keyword>
<evidence type="ECO:0000256" key="6">
    <source>
        <dbReference type="ARBA" id="ARBA00023136"/>
    </source>
</evidence>
<dbReference type="Proteomes" id="UP000543224">
    <property type="component" value="Unassembled WGS sequence"/>
</dbReference>
<feature type="domain" description="NADH:quinone oxidoreductase/Mrp antiporter transmembrane" evidence="9">
    <location>
        <begin position="1"/>
        <end position="82"/>
    </location>
</feature>
<evidence type="ECO:0000256" key="2">
    <source>
        <dbReference type="ARBA" id="ARBA00005346"/>
    </source>
</evidence>
<feature type="transmembrane region" description="Helical" evidence="8">
    <location>
        <begin position="71"/>
        <end position="96"/>
    </location>
</feature>
<feature type="transmembrane region" description="Helical" evidence="8">
    <location>
        <begin position="116"/>
        <end position="139"/>
    </location>
</feature>
<gene>
    <name evidence="10" type="ORF">HKBW3S25_01744</name>
</gene>
<dbReference type="PANTHER" id="PTHR42703:SF1">
    <property type="entry name" value="NA(+)_H(+) ANTIPORTER SUBUNIT D1"/>
    <property type="match status" value="1"/>
</dbReference>